<feature type="transmembrane region" description="Helical" evidence="7">
    <location>
        <begin position="174"/>
        <end position="192"/>
    </location>
</feature>
<evidence type="ECO:0000313" key="9">
    <source>
        <dbReference type="Proteomes" id="UP000806522"/>
    </source>
</evidence>
<feature type="transmembrane region" description="Helical" evidence="7">
    <location>
        <begin position="81"/>
        <end position="101"/>
    </location>
</feature>
<accession>A0A9D5P2S4</accession>
<dbReference type="AlphaFoldDB" id="A0A9D5P2S4"/>
<keyword evidence="5 7" id="KW-1133">Transmembrane helix</keyword>
<comment type="caution">
    <text evidence="8">The sequence shown here is derived from an EMBL/GenBank/DDBJ whole genome shotgun (WGS) entry which is preliminary data.</text>
</comment>
<feature type="transmembrane region" description="Helical" evidence="7">
    <location>
        <begin position="287"/>
        <end position="310"/>
    </location>
</feature>
<comment type="similarity">
    <text evidence="2">Belongs to the nucleobase:cation symporter-2 (NCS2) (TC 2.A.40) family. Azg-like subfamily.</text>
</comment>
<evidence type="ECO:0000256" key="7">
    <source>
        <dbReference type="SAM" id="Phobius"/>
    </source>
</evidence>
<keyword evidence="4 7" id="KW-0812">Transmembrane</keyword>
<evidence type="ECO:0000256" key="3">
    <source>
        <dbReference type="ARBA" id="ARBA00022448"/>
    </source>
</evidence>
<evidence type="ECO:0000313" key="8">
    <source>
        <dbReference type="EMBL" id="MBE6269589.1"/>
    </source>
</evidence>
<evidence type="ECO:0000256" key="1">
    <source>
        <dbReference type="ARBA" id="ARBA00004127"/>
    </source>
</evidence>
<dbReference type="Proteomes" id="UP000806522">
    <property type="component" value="Unassembled WGS sequence"/>
</dbReference>
<dbReference type="PANTHER" id="PTHR43337">
    <property type="entry name" value="XANTHINE/URACIL PERMEASE C887.17-RELATED"/>
    <property type="match status" value="1"/>
</dbReference>
<organism evidence="8 9">
    <name type="scientific">Xylanibacter ruminicola</name>
    <name type="common">Prevotella ruminicola</name>
    <dbReference type="NCBI Taxonomy" id="839"/>
    <lineage>
        <taxon>Bacteria</taxon>
        <taxon>Pseudomonadati</taxon>
        <taxon>Bacteroidota</taxon>
        <taxon>Bacteroidia</taxon>
        <taxon>Bacteroidales</taxon>
        <taxon>Prevotellaceae</taxon>
        <taxon>Xylanibacter</taxon>
    </lineage>
</organism>
<feature type="transmembrane region" description="Helical" evidence="7">
    <location>
        <begin position="351"/>
        <end position="369"/>
    </location>
</feature>
<feature type="transmembrane region" description="Helical" evidence="7">
    <location>
        <begin position="199"/>
        <end position="218"/>
    </location>
</feature>
<dbReference type="GO" id="GO:0005886">
    <property type="term" value="C:plasma membrane"/>
    <property type="evidence" value="ECO:0007669"/>
    <property type="project" value="TreeGrafter"/>
</dbReference>
<keyword evidence="6 7" id="KW-0472">Membrane</keyword>
<dbReference type="InterPro" id="IPR006043">
    <property type="entry name" value="NCS2"/>
</dbReference>
<evidence type="ECO:0000256" key="4">
    <source>
        <dbReference type="ARBA" id="ARBA00022692"/>
    </source>
</evidence>
<reference evidence="8" key="1">
    <citation type="submission" date="2019-04" db="EMBL/GenBank/DDBJ databases">
        <title>Evolution of Biomass-Degrading Anaerobic Consortia Revealed by Metagenomics.</title>
        <authorList>
            <person name="Peng X."/>
        </authorList>
    </citation>
    <scope>NUCLEOTIDE SEQUENCE</scope>
    <source>
        <strain evidence="8">SIG140</strain>
    </source>
</reference>
<feature type="transmembrane region" description="Helical" evidence="7">
    <location>
        <begin position="137"/>
        <end position="154"/>
    </location>
</feature>
<gene>
    <name evidence="8" type="ORF">E7101_01380</name>
</gene>
<sequence length="425" mass="45827">MKEKLLSLLGFSLQRDSLKTEIISGITTFVSMVYILALMPAIFSPLSEHGFPIESLFTATALSCIIGTVLMAFIAKRPFALAPGLTLNTFFVETICLAMGYPWQFALTVVLVEGLLFVLICVSNLRQVIFEMVPTTLKYAFAAGIGFFVAMIGFKNSGILAEGTIFNHMETLTTPSSLLFLLGVLLTGLFTVMRIKGGLLIGITIVTLCGLPLGVTVIPDNLIEIPASPAPLLFQFSFDYILWPDFWVCVTTMLFFDLFDTLGTVVGVMASVGIIRKNGRIPHMRSIILSDALATVSGACLGCSPVTTFVESSTGFAEGGRTGVSALVTALCFALSLVFSPIFLAIPTAATAPAMVVAGFFMFGVVRHIKLTYNLEAMPAFLTILLMVITGSICDGILTGLISYIILSYTYGYMAKFKKARRNSQ</sequence>
<dbReference type="InterPro" id="IPR045018">
    <property type="entry name" value="Azg-like"/>
</dbReference>
<dbReference type="Pfam" id="PF00860">
    <property type="entry name" value="Xan_ur_permease"/>
    <property type="match status" value="1"/>
</dbReference>
<proteinExistence type="inferred from homology"/>
<protein>
    <submittedName>
        <fullName evidence="8">NCS2 family permease</fullName>
    </submittedName>
</protein>
<feature type="transmembrane region" description="Helical" evidence="7">
    <location>
        <begin position="381"/>
        <end position="412"/>
    </location>
</feature>
<feature type="transmembrane region" description="Helical" evidence="7">
    <location>
        <begin position="55"/>
        <end position="74"/>
    </location>
</feature>
<dbReference type="GO" id="GO:0005345">
    <property type="term" value="F:purine nucleobase transmembrane transporter activity"/>
    <property type="evidence" value="ECO:0007669"/>
    <property type="project" value="TreeGrafter"/>
</dbReference>
<feature type="transmembrane region" description="Helical" evidence="7">
    <location>
        <begin position="322"/>
        <end position="344"/>
    </location>
</feature>
<comment type="subcellular location">
    <subcellularLocation>
        <location evidence="1">Endomembrane system</location>
        <topology evidence="1">Multi-pass membrane protein</topology>
    </subcellularLocation>
</comment>
<evidence type="ECO:0000256" key="2">
    <source>
        <dbReference type="ARBA" id="ARBA00005697"/>
    </source>
</evidence>
<feature type="transmembrane region" description="Helical" evidence="7">
    <location>
        <begin position="253"/>
        <end position="275"/>
    </location>
</feature>
<dbReference type="EMBL" id="SUYC01000001">
    <property type="protein sequence ID" value="MBE6269589.1"/>
    <property type="molecule type" value="Genomic_DNA"/>
</dbReference>
<feature type="transmembrane region" description="Helical" evidence="7">
    <location>
        <begin position="107"/>
        <end position="125"/>
    </location>
</feature>
<evidence type="ECO:0000256" key="5">
    <source>
        <dbReference type="ARBA" id="ARBA00022989"/>
    </source>
</evidence>
<keyword evidence="3" id="KW-0813">Transport</keyword>
<evidence type="ECO:0000256" key="6">
    <source>
        <dbReference type="ARBA" id="ARBA00023136"/>
    </source>
</evidence>
<dbReference type="PANTHER" id="PTHR43337:SF1">
    <property type="entry name" value="XANTHINE_URACIL PERMEASE C887.17-RELATED"/>
    <property type="match status" value="1"/>
</dbReference>
<dbReference type="GO" id="GO:0012505">
    <property type="term" value="C:endomembrane system"/>
    <property type="evidence" value="ECO:0007669"/>
    <property type="project" value="UniProtKB-SubCell"/>
</dbReference>
<feature type="transmembrane region" description="Helical" evidence="7">
    <location>
        <begin position="21"/>
        <end position="43"/>
    </location>
</feature>
<name>A0A9D5P2S4_XYLRU</name>